<dbReference type="AlphaFoldDB" id="A0A5B7ICW5"/>
<comment type="caution">
    <text evidence="1">The sequence shown here is derived from an EMBL/GenBank/DDBJ whole genome shotgun (WGS) entry which is preliminary data.</text>
</comment>
<reference evidence="1 2" key="1">
    <citation type="submission" date="2019-05" db="EMBL/GenBank/DDBJ databases">
        <title>Another draft genome of Portunus trituberculatus and its Hox gene families provides insights of decapod evolution.</title>
        <authorList>
            <person name="Jeong J.-H."/>
            <person name="Song I."/>
            <person name="Kim S."/>
            <person name="Choi T."/>
            <person name="Kim D."/>
            <person name="Ryu S."/>
            <person name="Kim W."/>
        </authorList>
    </citation>
    <scope>NUCLEOTIDE SEQUENCE [LARGE SCALE GENOMIC DNA]</scope>
    <source>
        <tissue evidence="1">Muscle</tissue>
    </source>
</reference>
<keyword evidence="2" id="KW-1185">Reference proteome</keyword>
<dbReference type="EMBL" id="VSRR010062171">
    <property type="protein sequence ID" value="MPC83311.1"/>
    <property type="molecule type" value="Genomic_DNA"/>
</dbReference>
<accession>A0A5B7ICW5</accession>
<gene>
    <name evidence="1" type="ORF">E2C01_078018</name>
</gene>
<protein>
    <submittedName>
        <fullName evidence="1">Uncharacterized protein</fullName>
    </submittedName>
</protein>
<sequence>MSGVICQVHSPPVALRCEASSLLKCTVSLLGKKSHLPRREASLSVDLIHLKRIYYKGVVVQTTFFVSFLLSLKENRKDNIWHHHSSCSHAPFRLLGTSGWGRGLGKFGTSRYKLAQ</sequence>
<name>A0A5B7ICW5_PORTR</name>
<evidence type="ECO:0000313" key="2">
    <source>
        <dbReference type="Proteomes" id="UP000324222"/>
    </source>
</evidence>
<organism evidence="1 2">
    <name type="scientific">Portunus trituberculatus</name>
    <name type="common">Swimming crab</name>
    <name type="synonym">Neptunus trituberculatus</name>
    <dbReference type="NCBI Taxonomy" id="210409"/>
    <lineage>
        <taxon>Eukaryota</taxon>
        <taxon>Metazoa</taxon>
        <taxon>Ecdysozoa</taxon>
        <taxon>Arthropoda</taxon>
        <taxon>Crustacea</taxon>
        <taxon>Multicrustacea</taxon>
        <taxon>Malacostraca</taxon>
        <taxon>Eumalacostraca</taxon>
        <taxon>Eucarida</taxon>
        <taxon>Decapoda</taxon>
        <taxon>Pleocyemata</taxon>
        <taxon>Brachyura</taxon>
        <taxon>Eubrachyura</taxon>
        <taxon>Portunoidea</taxon>
        <taxon>Portunidae</taxon>
        <taxon>Portuninae</taxon>
        <taxon>Portunus</taxon>
    </lineage>
</organism>
<evidence type="ECO:0000313" key="1">
    <source>
        <dbReference type="EMBL" id="MPC83311.1"/>
    </source>
</evidence>
<proteinExistence type="predicted"/>
<dbReference type="Proteomes" id="UP000324222">
    <property type="component" value="Unassembled WGS sequence"/>
</dbReference>